<feature type="compositionally biased region" description="Polar residues" evidence="1">
    <location>
        <begin position="88"/>
        <end position="134"/>
    </location>
</feature>
<organism evidence="2">
    <name type="scientific">Lygus hesperus</name>
    <name type="common">Western plant bug</name>
    <dbReference type="NCBI Taxonomy" id="30085"/>
    <lineage>
        <taxon>Eukaryota</taxon>
        <taxon>Metazoa</taxon>
        <taxon>Ecdysozoa</taxon>
        <taxon>Arthropoda</taxon>
        <taxon>Hexapoda</taxon>
        <taxon>Insecta</taxon>
        <taxon>Pterygota</taxon>
        <taxon>Neoptera</taxon>
        <taxon>Paraneoptera</taxon>
        <taxon>Hemiptera</taxon>
        <taxon>Heteroptera</taxon>
        <taxon>Panheteroptera</taxon>
        <taxon>Cimicomorpha</taxon>
        <taxon>Miridae</taxon>
        <taxon>Mirini</taxon>
        <taxon>Lygus</taxon>
    </lineage>
</organism>
<reference evidence="3" key="3">
    <citation type="journal article" date="2016" name="Gigascience">
        <title>De novo construction of an expanded transcriptome assembly for the western tarnished plant bug, Lygus hesperus.</title>
        <authorList>
            <person name="Tassone E.E."/>
            <person name="Geib S.M."/>
            <person name="Hall B."/>
            <person name="Fabrick J.A."/>
            <person name="Brent C.S."/>
            <person name="Hull J.J."/>
        </authorList>
    </citation>
    <scope>NUCLEOTIDE SEQUENCE</scope>
</reference>
<feature type="region of interest" description="Disordered" evidence="1">
    <location>
        <begin position="88"/>
        <end position="144"/>
    </location>
</feature>
<sequence>QQQQQQQLLQQQRAQGLPTMSNPQFPGMVYPSFQYPLYNNSNQPQLNNMAASRPNVAQINNAGPVQNAVLEQLLKQNAATGLNSLLVNPKHSAQNSGPKIQTVRSLQKVPTPSDASKTTGAGTSTDPITITNLDDSGPIELNDD</sequence>
<dbReference type="EMBL" id="GBHO01031288">
    <property type="protein sequence ID" value="JAG12316.1"/>
    <property type="molecule type" value="Transcribed_RNA"/>
</dbReference>
<name>A0A0A9WY11_LYGHE</name>
<feature type="compositionally biased region" description="Low complexity" evidence="1">
    <location>
        <begin position="1"/>
        <end position="12"/>
    </location>
</feature>
<reference evidence="2" key="2">
    <citation type="submission" date="2014-07" db="EMBL/GenBank/DDBJ databases">
        <authorList>
            <person name="Hull J."/>
        </authorList>
    </citation>
    <scope>NUCLEOTIDE SEQUENCE</scope>
</reference>
<dbReference type="AlphaFoldDB" id="A0A0A9WY11"/>
<reference evidence="2" key="1">
    <citation type="journal article" date="2014" name="PLoS ONE">
        <title>Transcriptome-Based Identification of ABC Transporters in the Western Tarnished Plant Bug Lygus hesperus.</title>
        <authorList>
            <person name="Hull J.J."/>
            <person name="Chaney K."/>
            <person name="Geib S.M."/>
            <person name="Fabrick J.A."/>
            <person name="Brent C.S."/>
            <person name="Walsh D."/>
            <person name="Lavine L.C."/>
        </authorList>
    </citation>
    <scope>NUCLEOTIDE SEQUENCE</scope>
</reference>
<evidence type="ECO:0000256" key="1">
    <source>
        <dbReference type="SAM" id="MobiDB-lite"/>
    </source>
</evidence>
<evidence type="ECO:0000313" key="3">
    <source>
        <dbReference type="EMBL" id="JAQ04976.1"/>
    </source>
</evidence>
<gene>
    <name evidence="2" type="ORF">CM83_54970</name>
    <name evidence="3" type="ORF">g.29419</name>
</gene>
<feature type="region of interest" description="Disordered" evidence="1">
    <location>
        <begin position="1"/>
        <end position="25"/>
    </location>
</feature>
<proteinExistence type="predicted"/>
<accession>A0A0A9WY11</accession>
<protein>
    <submittedName>
        <fullName evidence="2">Uncharacterized protein</fullName>
    </submittedName>
</protein>
<evidence type="ECO:0000313" key="2">
    <source>
        <dbReference type="EMBL" id="JAG12316.1"/>
    </source>
</evidence>
<feature type="non-terminal residue" evidence="2">
    <location>
        <position position="1"/>
    </location>
</feature>
<dbReference type="EMBL" id="GDHC01013653">
    <property type="protein sequence ID" value="JAQ04976.1"/>
    <property type="molecule type" value="Transcribed_RNA"/>
</dbReference>